<dbReference type="EMBL" id="AP012320">
    <property type="protein sequence ID" value="BAL97202.1"/>
    <property type="molecule type" value="Genomic_DNA"/>
</dbReference>
<keyword evidence="2" id="KW-1185">Reference proteome</keyword>
<evidence type="ECO:0000313" key="1">
    <source>
        <dbReference type="EMBL" id="BAL97202.1"/>
    </source>
</evidence>
<dbReference type="Proteomes" id="UP000007883">
    <property type="component" value="Chromosome"/>
</dbReference>
<name>I0HW15_RUBGI</name>
<evidence type="ECO:0000313" key="2">
    <source>
        <dbReference type="Proteomes" id="UP000007883"/>
    </source>
</evidence>
<organism evidence="1 2">
    <name type="scientific">Rubrivivax gelatinosus (strain NBRC 100245 / IL144)</name>
    <dbReference type="NCBI Taxonomy" id="983917"/>
    <lineage>
        <taxon>Bacteria</taxon>
        <taxon>Pseudomonadati</taxon>
        <taxon>Pseudomonadota</taxon>
        <taxon>Betaproteobacteria</taxon>
        <taxon>Burkholderiales</taxon>
        <taxon>Sphaerotilaceae</taxon>
        <taxon>Rubrivivax</taxon>
    </lineage>
</organism>
<dbReference type="AlphaFoldDB" id="I0HW15"/>
<protein>
    <submittedName>
        <fullName evidence="1">Uncharacterized protein</fullName>
    </submittedName>
</protein>
<gene>
    <name evidence="1" type="ordered locus">RGE_38630</name>
</gene>
<proteinExistence type="predicted"/>
<dbReference type="HOGENOM" id="CLU_194340_0_0_4"/>
<reference evidence="1 2" key="1">
    <citation type="journal article" date="2012" name="J. Bacteriol.">
        <title>Complete genome sequence of phototrophic betaproteobacterium Rubrivivax gelatinosus IL144.</title>
        <authorList>
            <person name="Nagashima S."/>
            <person name="Kamimura A."/>
            <person name="Shimizu T."/>
            <person name="Nakamura-isaki S."/>
            <person name="Aono E."/>
            <person name="Sakamoto K."/>
            <person name="Ichikawa N."/>
            <person name="Nakazawa H."/>
            <person name="Sekine M."/>
            <person name="Yamazaki S."/>
            <person name="Fujita N."/>
            <person name="Shimada K."/>
            <person name="Hanada S."/>
            <person name="Nagashima K.V.P."/>
        </authorList>
    </citation>
    <scope>NUCLEOTIDE SEQUENCE [LARGE SCALE GENOMIC DNA]</scope>
    <source>
        <strain evidence="2">NBRC 100245 / IL144</strain>
    </source>
</reference>
<dbReference type="KEGG" id="rge:RGE_38630"/>
<dbReference type="PATRIC" id="fig|983917.3.peg.3772"/>
<dbReference type="STRING" id="983917.RGE_38630"/>
<sequence>MNMSTLAAVAATGRFQLRFQSLFQQGRALAFPCDAQGHVPMDDLSERARCNYLYARAVVGREYATPAVVPDLAS</sequence>
<accession>I0HW15</accession>
<dbReference type="eggNOG" id="ENOG503328B">
    <property type="taxonomic scope" value="Bacteria"/>
</dbReference>